<evidence type="ECO:0000313" key="3">
    <source>
        <dbReference type="EnsemblMetazoa" id="G31971.6:cds"/>
    </source>
</evidence>
<dbReference type="AlphaFoldDB" id="A0A8W8M973"/>
<feature type="repeat" description="ANK" evidence="1">
    <location>
        <begin position="64"/>
        <end position="96"/>
    </location>
</feature>
<evidence type="ECO:0000256" key="2">
    <source>
        <dbReference type="SAM" id="MobiDB-lite"/>
    </source>
</evidence>
<keyword evidence="1" id="KW-0040">ANK repeat</keyword>
<evidence type="ECO:0000313" key="4">
    <source>
        <dbReference type="Proteomes" id="UP000005408"/>
    </source>
</evidence>
<dbReference type="SMART" id="SM00248">
    <property type="entry name" value="ANK"/>
    <property type="match status" value="3"/>
</dbReference>
<accession>A0A8W8M973</accession>
<feature type="compositionally biased region" description="Polar residues" evidence="2">
    <location>
        <begin position="108"/>
        <end position="120"/>
    </location>
</feature>
<dbReference type="Proteomes" id="UP000005408">
    <property type="component" value="Unassembled WGS sequence"/>
</dbReference>
<evidence type="ECO:0000256" key="1">
    <source>
        <dbReference type="PROSITE-ProRule" id="PRU00023"/>
    </source>
</evidence>
<dbReference type="PROSITE" id="PS50088">
    <property type="entry name" value="ANK_REPEAT"/>
    <property type="match status" value="2"/>
</dbReference>
<organism evidence="3 4">
    <name type="scientific">Magallana gigas</name>
    <name type="common">Pacific oyster</name>
    <name type="synonym">Crassostrea gigas</name>
    <dbReference type="NCBI Taxonomy" id="29159"/>
    <lineage>
        <taxon>Eukaryota</taxon>
        <taxon>Metazoa</taxon>
        <taxon>Spiralia</taxon>
        <taxon>Lophotrochozoa</taxon>
        <taxon>Mollusca</taxon>
        <taxon>Bivalvia</taxon>
        <taxon>Autobranchia</taxon>
        <taxon>Pteriomorphia</taxon>
        <taxon>Ostreida</taxon>
        <taxon>Ostreoidea</taxon>
        <taxon>Ostreidae</taxon>
        <taxon>Magallana</taxon>
    </lineage>
</organism>
<feature type="compositionally biased region" description="Polar residues" evidence="2">
    <location>
        <begin position="127"/>
        <end position="137"/>
    </location>
</feature>
<reference evidence="3" key="1">
    <citation type="submission" date="2022-08" db="UniProtKB">
        <authorList>
            <consortium name="EnsemblMetazoa"/>
        </authorList>
    </citation>
    <scope>IDENTIFICATION</scope>
    <source>
        <strain evidence="3">05x7-T-G4-1.051#20</strain>
    </source>
</reference>
<dbReference type="PROSITE" id="PS50297">
    <property type="entry name" value="ANK_REP_REGION"/>
    <property type="match status" value="2"/>
</dbReference>
<feature type="region of interest" description="Disordered" evidence="2">
    <location>
        <begin position="97"/>
        <end position="137"/>
    </location>
</feature>
<dbReference type="Pfam" id="PF12796">
    <property type="entry name" value="Ank_2"/>
    <property type="match status" value="1"/>
</dbReference>
<protein>
    <submittedName>
        <fullName evidence="3">Uncharacterized protein</fullName>
    </submittedName>
</protein>
<name>A0A8W8M973_MAGGI</name>
<dbReference type="EnsemblMetazoa" id="G31971.6">
    <property type="protein sequence ID" value="G31971.6:cds"/>
    <property type="gene ID" value="G31971"/>
</dbReference>
<dbReference type="InterPro" id="IPR036770">
    <property type="entry name" value="Ankyrin_rpt-contain_sf"/>
</dbReference>
<proteinExistence type="predicted"/>
<dbReference type="Gene3D" id="1.25.40.20">
    <property type="entry name" value="Ankyrin repeat-containing domain"/>
    <property type="match status" value="1"/>
</dbReference>
<feature type="repeat" description="ANK" evidence="1">
    <location>
        <begin position="1"/>
        <end position="27"/>
    </location>
</feature>
<sequence>MLAAANGHAAAVELLLEQNADLSLTDNEGNTCLHFACSREHENVALLLLDKIHDSNICNIANSELKTPLHIAARYGLTPVVQDLITKGSSVYALDENAGTRTLEPTGDQISIGSPSSSVQDVKEHSGSYQSSDSEFY</sequence>
<keyword evidence="4" id="KW-1185">Reference proteome</keyword>
<dbReference type="InterPro" id="IPR002110">
    <property type="entry name" value="Ankyrin_rpt"/>
</dbReference>
<dbReference type="PANTHER" id="PTHR24121">
    <property type="entry name" value="NO MECHANORECEPTOR POTENTIAL C, ISOFORM D-RELATED"/>
    <property type="match status" value="1"/>
</dbReference>
<dbReference type="PANTHER" id="PTHR24121:SF23">
    <property type="entry name" value="NO MECHANORECEPTOR POTENTIAL C, ISOFORM H"/>
    <property type="match status" value="1"/>
</dbReference>
<dbReference type="SUPFAM" id="SSF48403">
    <property type="entry name" value="Ankyrin repeat"/>
    <property type="match status" value="1"/>
</dbReference>